<evidence type="ECO:0000256" key="1">
    <source>
        <dbReference type="SAM" id="MobiDB-lite"/>
    </source>
</evidence>
<accession>A0A1Y3DNJ3</accession>
<organism evidence="3 4">
    <name type="scientific">Plasmodium knowlesi</name>
    <dbReference type="NCBI Taxonomy" id="5850"/>
    <lineage>
        <taxon>Eukaryota</taxon>
        <taxon>Sar</taxon>
        <taxon>Alveolata</taxon>
        <taxon>Apicomplexa</taxon>
        <taxon>Aconoidasida</taxon>
        <taxon>Haemosporida</taxon>
        <taxon>Plasmodiidae</taxon>
        <taxon>Plasmodium</taxon>
        <taxon>Plasmodium (Plasmodium)</taxon>
    </lineage>
</organism>
<keyword evidence="2" id="KW-1133">Transmembrane helix</keyword>
<evidence type="ECO:0000313" key="4">
    <source>
        <dbReference type="Proteomes" id="UP000195012"/>
    </source>
</evidence>
<keyword evidence="2" id="KW-0472">Membrane</keyword>
<dbReference type="AlphaFoldDB" id="A0A1Y3DNJ3"/>
<protein>
    <submittedName>
        <fullName evidence="3">Uncharacterized protein</fullName>
    </submittedName>
</protein>
<reference evidence="3 4" key="1">
    <citation type="submission" date="2017-05" db="EMBL/GenBank/DDBJ databases">
        <title>PacBio assembly of a Plasmodium knowlesi genome sequence with Hi-C correction and manual annotation of the SICAvar gene family.</title>
        <authorList>
            <person name="Lapp S.A."/>
            <person name="Geraldo J.A."/>
            <person name="Chien J.-T."/>
            <person name="Ay F."/>
            <person name="Pakala S.B."/>
            <person name="Batugedara G."/>
            <person name="Humphrey J.C."/>
            <person name="Debarry J.D."/>
            <person name="Le Roch K.G."/>
            <person name="Galinski M.R."/>
            <person name="Kissinger J.C."/>
        </authorList>
    </citation>
    <scope>NUCLEOTIDE SEQUENCE [LARGE SCALE GENOMIC DNA]</scope>
    <source>
        <strain evidence="4">Malayan Strain Pk1 (A+)</strain>
    </source>
</reference>
<keyword evidence="2" id="KW-0812">Transmembrane</keyword>
<feature type="compositionally biased region" description="Polar residues" evidence="1">
    <location>
        <begin position="639"/>
        <end position="649"/>
    </location>
</feature>
<feature type="compositionally biased region" description="Polar residues" evidence="1">
    <location>
        <begin position="256"/>
        <end position="265"/>
    </location>
</feature>
<name>A0A1Y3DNJ3_PLAKN</name>
<sequence>MSSMKKCRTRTVPAVPMGYALTKKRKVDRNYVPNYCQGGMEERGFSRNFNPNFKILKPMYILLVGLLSFSLQSNAQPPGESSSSSCREKLEIPFITMKDTDAGVLGGRSNLNNRCYKELRKPEHVNLHEGLRDDNIKVNINNKKGSIGCIQEKEEELMCPEVGKLEENPQATLMKNIEDILKNLGKYEPDLKGKIEEIRDTLNNLQSSSKLGVPNSAQQPSELTQPRLPCGQLDSIAADTVPACGPRPPRKAGRNVTPSSITFPNEGSGPEETIPTSRESPPVGTPTCSPRENRSGKGTSAKDASVKLGELIGKWSNYMEKSQNLEGNCDNMKIMFEQFMDYMQEKDEELSAISTETKTKGPGVKEEYATMCKCLVQGLPITCKKESKDKNDQVQGDNSKELISCTQCIMLNVSIKNTFCGEHQKKEDVEYVFKAKDNTEMEKYGGRKYEYTIEDWRNIQFKWRGMEKEITNWLRENKDIIKKENDRKSNVRRKSKNKENKKVQIEWNVEKMKQILKHDWGKIRESVDQIVKEVERHIQTSIILAYKFLKSKPDKGRKGQVGTTGEKQLNSYRITVEITMYPSPHVEHNNQDDQTEPQIEIAEPLSSPATPIPEAKGGIGNPPRNSVHAGPTIIPRGSAEQNGDTVSSSGGTGEKDSRTADSNSGNSALGMKGPVIQKVVIEFSGPRRDSQRDTEYIVVDDCSENPAPSVHTKKSARGALSRKELRKRQIRKLRNRMKLMLYKVLLNKGFIIFIQFVAFTQLFLCISIPGGIVFPICSGSESAVASVLLGSVAKATGKLCKTK</sequence>
<feature type="transmembrane region" description="Helical" evidence="2">
    <location>
        <begin position="740"/>
        <end position="764"/>
    </location>
</feature>
<feature type="region of interest" description="Disordered" evidence="1">
    <location>
        <begin position="606"/>
        <end position="670"/>
    </location>
</feature>
<dbReference type="Proteomes" id="UP000195012">
    <property type="component" value="Unassembled WGS sequence"/>
</dbReference>
<feature type="compositionally biased region" description="Polar residues" evidence="1">
    <location>
        <begin position="206"/>
        <end position="224"/>
    </location>
</feature>
<dbReference type="VEuPathDB" id="PlasmoDB:PKA1H_080025600"/>
<evidence type="ECO:0000313" key="3">
    <source>
        <dbReference type="EMBL" id="OTN65760.1"/>
    </source>
</evidence>
<dbReference type="VEuPathDB" id="PlasmoDB:PKNH_0820500"/>
<comment type="caution">
    <text evidence="3">The sequence shown here is derived from an EMBL/GenBank/DDBJ whole genome shotgun (WGS) entry which is preliminary data.</text>
</comment>
<dbReference type="EMBL" id="NETL01000024">
    <property type="protein sequence ID" value="OTN65760.1"/>
    <property type="molecule type" value="Genomic_DNA"/>
</dbReference>
<proteinExistence type="predicted"/>
<dbReference type="VEuPathDB" id="PlasmoDB:PKNOH_S1000070406"/>
<evidence type="ECO:0000256" key="2">
    <source>
        <dbReference type="SAM" id="Phobius"/>
    </source>
</evidence>
<feature type="region of interest" description="Disordered" evidence="1">
    <location>
        <begin position="206"/>
        <end position="304"/>
    </location>
</feature>
<gene>
    <name evidence="3" type="ORF">PKNOH_S1000070406</name>
</gene>